<accession>A0A2P1P7E2</accession>
<dbReference type="AlphaFoldDB" id="A0A2P1P7E2"/>
<reference evidence="3 4" key="1">
    <citation type="submission" date="2018-03" db="EMBL/GenBank/DDBJ databases">
        <title>A gene transfer event suggests a long-term partnership between eustigmatophyte algae and a novel lineage of endosymbiotic bacteria.</title>
        <authorList>
            <person name="Yurchenko T."/>
            <person name="Sevcikova T."/>
            <person name="Pribyl P."/>
            <person name="El Karkouri K."/>
            <person name="Klimes V."/>
            <person name="Amaral R."/>
            <person name="Zbrankova V."/>
            <person name="Kim E."/>
            <person name="Raoult D."/>
            <person name="Santos L.M.A."/>
            <person name="Elias M."/>
        </authorList>
    </citation>
    <scope>NUCLEOTIDE SEQUENCE [LARGE SCALE GENOMIC DNA]</scope>
    <source>
        <strain evidence="3">CCALA 838</strain>
    </source>
</reference>
<feature type="signal peptide" evidence="2">
    <location>
        <begin position="1"/>
        <end position="22"/>
    </location>
</feature>
<dbReference type="SUPFAM" id="SSF56925">
    <property type="entry name" value="OMPA-like"/>
    <property type="match status" value="1"/>
</dbReference>
<evidence type="ECO:0000256" key="1">
    <source>
        <dbReference type="ARBA" id="ARBA00009330"/>
    </source>
</evidence>
<evidence type="ECO:0000313" key="4">
    <source>
        <dbReference type="Proteomes" id="UP000241762"/>
    </source>
</evidence>
<dbReference type="KEGG" id="ptc:phytr_2180"/>
<dbReference type="Pfam" id="PF03922">
    <property type="entry name" value="OmpW"/>
    <property type="match status" value="1"/>
</dbReference>
<keyword evidence="2" id="KW-0732">Signal</keyword>
<organism evidence="3 4">
    <name type="scientific">Candidatus Phycorickettsia trachydisci</name>
    <dbReference type="NCBI Taxonomy" id="2115978"/>
    <lineage>
        <taxon>Bacteria</taxon>
        <taxon>Pseudomonadati</taxon>
        <taxon>Pseudomonadota</taxon>
        <taxon>Alphaproteobacteria</taxon>
        <taxon>Rickettsiales</taxon>
        <taxon>Rickettsiaceae</taxon>
        <taxon>Candidatus Phycorickettsia</taxon>
    </lineage>
</organism>
<dbReference type="Proteomes" id="UP000241762">
    <property type="component" value="Chromosome"/>
</dbReference>
<name>A0A2P1P7E2_9RICK</name>
<gene>
    <name evidence="3" type="ORF">phytr_2180</name>
</gene>
<feature type="chain" id="PRO_5015156992" description="Outer membrane protein" evidence="2">
    <location>
        <begin position="23"/>
        <end position="247"/>
    </location>
</feature>
<evidence type="ECO:0008006" key="5">
    <source>
        <dbReference type="Google" id="ProtNLM"/>
    </source>
</evidence>
<proteinExistence type="inferred from homology"/>
<dbReference type="EMBL" id="CP027845">
    <property type="protein sequence ID" value="AVP87176.1"/>
    <property type="molecule type" value="Genomic_DNA"/>
</dbReference>
<dbReference type="Gene3D" id="2.40.160.20">
    <property type="match status" value="1"/>
</dbReference>
<dbReference type="InterPro" id="IPR005618">
    <property type="entry name" value="OMPW"/>
</dbReference>
<evidence type="ECO:0000256" key="2">
    <source>
        <dbReference type="SAM" id="SignalP"/>
    </source>
</evidence>
<keyword evidence="4" id="KW-1185">Reference proteome</keyword>
<dbReference type="InterPro" id="IPR011250">
    <property type="entry name" value="OMP/PagP_B-barrel"/>
</dbReference>
<sequence length="247" mass="27597">MLPFKKFLLCLPICLLSSFALSAPKYVDYYDSYDSSHLEGSLLGNKIFFKMKLTGIRSKSKDSGLPDPSPINGTSLNSIDHDLVANGFGGELSSSVFFSEYFASEIGLGFHAYRTKQEALNNVGSYYGSLNYHKNINIYSVPFQVIFQYYIAPFGGITPYVGLGYGTSYFFTHNKSLKVKPLSLGPIAQVGLDLWAQDNTAITFEIKKQFLRAKVFYKSSYLETTNDVPVKVKLDPTFISLGITYKF</sequence>
<comment type="similarity">
    <text evidence="1">Belongs to the OmpW/AlkL family.</text>
</comment>
<protein>
    <recommendedName>
        <fullName evidence="5">Outer membrane protein</fullName>
    </recommendedName>
</protein>
<evidence type="ECO:0000313" key="3">
    <source>
        <dbReference type="EMBL" id="AVP87176.1"/>
    </source>
</evidence>
<dbReference type="GO" id="GO:0019867">
    <property type="term" value="C:outer membrane"/>
    <property type="evidence" value="ECO:0007669"/>
    <property type="project" value="InterPro"/>
</dbReference>